<proteinExistence type="predicted"/>
<feature type="compositionally biased region" description="Basic residues" evidence="1">
    <location>
        <begin position="797"/>
        <end position="806"/>
    </location>
</feature>
<protein>
    <submittedName>
        <fullName evidence="2">Uncharacterized protein</fullName>
    </submittedName>
</protein>
<keyword evidence="3" id="KW-1185">Reference proteome</keyword>
<evidence type="ECO:0000256" key="1">
    <source>
        <dbReference type="SAM" id="MobiDB-lite"/>
    </source>
</evidence>
<name>A0A8X6FP35_TRICU</name>
<feature type="compositionally biased region" description="Polar residues" evidence="1">
    <location>
        <begin position="510"/>
        <end position="531"/>
    </location>
</feature>
<dbReference type="Proteomes" id="UP000887116">
    <property type="component" value="Unassembled WGS sequence"/>
</dbReference>
<feature type="compositionally biased region" description="Polar residues" evidence="1">
    <location>
        <begin position="688"/>
        <end position="707"/>
    </location>
</feature>
<feature type="compositionally biased region" description="Polar residues" evidence="1">
    <location>
        <begin position="539"/>
        <end position="550"/>
    </location>
</feature>
<feature type="region of interest" description="Disordered" evidence="1">
    <location>
        <begin position="42"/>
        <end position="66"/>
    </location>
</feature>
<feature type="compositionally biased region" description="Basic and acidic residues" evidence="1">
    <location>
        <begin position="674"/>
        <end position="686"/>
    </location>
</feature>
<feature type="compositionally biased region" description="Basic and acidic residues" evidence="1">
    <location>
        <begin position="1"/>
        <end position="24"/>
    </location>
</feature>
<feature type="compositionally biased region" description="Basic and acidic residues" evidence="1">
    <location>
        <begin position="592"/>
        <end position="605"/>
    </location>
</feature>
<gene>
    <name evidence="2" type="ORF">TNCT_452531</name>
</gene>
<accession>A0A8X6FP35</accession>
<dbReference type="EMBL" id="BMAO01000034">
    <property type="protein sequence ID" value="GFQ63898.1"/>
    <property type="molecule type" value="Genomic_DNA"/>
</dbReference>
<dbReference type="AlphaFoldDB" id="A0A8X6FP35"/>
<feature type="region of interest" description="Disordered" evidence="1">
    <location>
        <begin position="493"/>
        <end position="626"/>
    </location>
</feature>
<feature type="region of interest" description="Disordered" evidence="1">
    <location>
        <begin position="1"/>
        <end position="28"/>
    </location>
</feature>
<feature type="region of interest" description="Disordered" evidence="1">
    <location>
        <begin position="666"/>
        <end position="806"/>
    </location>
</feature>
<feature type="compositionally biased region" description="Polar residues" evidence="1">
    <location>
        <begin position="737"/>
        <end position="755"/>
    </location>
</feature>
<reference evidence="2" key="1">
    <citation type="submission" date="2020-07" db="EMBL/GenBank/DDBJ databases">
        <title>Multicomponent nature underlies the extraordinary mechanical properties of spider dragline silk.</title>
        <authorList>
            <person name="Kono N."/>
            <person name="Nakamura H."/>
            <person name="Mori M."/>
            <person name="Yoshida Y."/>
            <person name="Ohtoshi R."/>
            <person name="Malay A.D."/>
            <person name="Moran D.A.P."/>
            <person name="Tomita M."/>
            <person name="Numata K."/>
            <person name="Arakawa K."/>
        </authorList>
    </citation>
    <scope>NUCLEOTIDE SEQUENCE</scope>
</reference>
<feature type="region of interest" description="Disordered" evidence="1">
    <location>
        <begin position="146"/>
        <end position="239"/>
    </location>
</feature>
<evidence type="ECO:0000313" key="2">
    <source>
        <dbReference type="EMBL" id="GFQ63898.1"/>
    </source>
</evidence>
<sequence length="806" mass="89015">MSKNPDKKEASGKIRQLGHRDGKISETLSKINSEELEILDLTSKPKLLQENHPQKEDTSENKSEKNKISLEEAEVCKNEFDCKKCGEGFKDFEGRAAHDCFYIRTNKSSLSIPKVFDQSQETVNLKLVAETSANENIAVSLTSKISSPSRKINEDDSPQSLSLTTFKHFPSPSIKTLKGDSSGRLTSSAVSHKFQSSRRSSPATKTRRSENEASKRVSTKYPVYATPPRSIRPSKELKNDSLNFKNSATKNLFERHRRSSIATTERSLEIEVPSKIYTKYPVYVTPPRSICPSKELKNDSLNFKNSATKNLFEKHRRSSIATTERSPEIEVPSKIDTQYPAYVTPPRSIPSSHIHNDDSSRRLINPVAINLLQSPQMYSTEMISAFSGNVVIPAPINLNLSPRIYSTGTFTHSSRGIVIPPAINLEESPRIYNTETLTHSPGRVIIPAQVNILQSPEMYIIHRPSYSSGSVMSSTAVILQPCPIYSTETITDSSGSAASPAVVNPVQPPQLYNTKTLTDSSGSTMNPTPVNLFQEPRIQDSTTKTVSTQTEFEEYDSPKSLAIASPKPVPSPSKKNKSNIKSGICSTMSDISPKEKVDHTERESSDNDPTFVKPIKSSPSSDGFSTRFKFAGAARKSFPRSTCSKKETSLGKIFKKRYLSFDKPIRKSPSLKTFPKDSIDSKKLEKVNLSQSSLCTSISAGNLTPETESGKSKPLSSETPIRLSPSFTARIKDSSGGFVNQETEVASESPQSPNISDEKRSPQTKSAKESYAKSLPFSSPKKGSPNRSEGNTPEKIKKQKYRSLLD</sequence>
<feature type="compositionally biased region" description="Polar residues" evidence="1">
    <location>
        <begin position="183"/>
        <end position="204"/>
    </location>
</feature>
<organism evidence="2 3">
    <name type="scientific">Trichonephila clavata</name>
    <name type="common">Joro spider</name>
    <name type="synonym">Nephila clavata</name>
    <dbReference type="NCBI Taxonomy" id="2740835"/>
    <lineage>
        <taxon>Eukaryota</taxon>
        <taxon>Metazoa</taxon>
        <taxon>Ecdysozoa</taxon>
        <taxon>Arthropoda</taxon>
        <taxon>Chelicerata</taxon>
        <taxon>Arachnida</taxon>
        <taxon>Araneae</taxon>
        <taxon>Araneomorphae</taxon>
        <taxon>Entelegynae</taxon>
        <taxon>Araneoidea</taxon>
        <taxon>Nephilidae</taxon>
        <taxon>Trichonephila</taxon>
    </lineage>
</organism>
<feature type="compositionally biased region" description="Basic and acidic residues" evidence="1">
    <location>
        <begin position="756"/>
        <end position="771"/>
    </location>
</feature>
<evidence type="ECO:0000313" key="3">
    <source>
        <dbReference type="Proteomes" id="UP000887116"/>
    </source>
</evidence>
<feature type="compositionally biased region" description="Basic and acidic residues" evidence="1">
    <location>
        <begin position="47"/>
        <end position="66"/>
    </location>
</feature>
<comment type="caution">
    <text evidence="2">The sequence shown here is derived from an EMBL/GenBank/DDBJ whole genome shotgun (WGS) entry which is preliminary data.</text>
</comment>